<accession>A0AAW1LRF3</accession>
<dbReference type="Proteomes" id="UP001458880">
    <property type="component" value="Unassembled WGS sequence"/>
</dbReference>
<organism evidence="1 2">
    <name type="scientific">Popillia japonica</name>
    <name type="common">Japanese beetle</name>
    <dbReference type="NCBI Taxonomy" id="7064"/>
    <lineage>
        <taxon>Eukaryota</taxon>
        <taxon>Metazoa</taxon>
        <taxon>Ecdysozoa</taxon>
        <taxon>Arthropoda</taxon>
        <taxon>Hexapoda</taxon>
        <taxon>Insecta</taxon>
        <taxon>Pterygota</taxon>
        <taxon>Neoptera</taxon>
        <taxon>Endopterygota</taxon>
        <taxon>Coleoptera</taxon>
        <taxon>Polyphaga</taxon>
        <taxon>Scarabaeiformia</taxon>
        <taxon>Scarabaeidae</taxon>
        <taxon>Rutelinae</taxon>
        <taxon>Popillia</taxon>
    </lineage>
</organism>
<keyword evidence="1" id="KW-0548">Nucleotidyltransferase</keyword>
<evidence type="ECO:0000313" key="2">
    <source>
        <dbReference type="Proteomes" id="UP001458880"/>
    </source>
</evidence>
<evidence type="ECO:0000313" key="1">
    <source>
        <dbReference type="EMBL" id="KAK9736413.1"/>
    </source>
</evidence>
<dbReference type="Gene3D" id="3.10.10.10">
    <property type="entry name" value="HIV Type 1 Reverse Transcriptase, subunit A, domain 1"/>
    <property type="match status" value="1"/>
</dbReference>
<name>A0AAW1LRF3_POPJA</name>
<gene>
    <name evidence="1" type="ORF">QE152_g12521</name>
</gene>
<dbReference type="AlphaFoldDB" id="A0AAW1LRF3"/>
<keyword evidence="2" id="KW-1185">Reference proteome</keyword>
<dbReference type="GO" id="GO:0003964">
    <property type="term" value="F:RNA-directed DNA polymerase activity"/>
    <property type="evidence" value="ECO:0007669"/>
    <property type="project" value="UniProtKB-KW"/>
</dbReference>
<dbReference type="SUPFAM" id="SSF56672">
    <property type="entry name" value="DNA/RNA polymerases"/>
    <property type="match status" value="1"/>
</dbReference>
<reference evidence="1 2" key="1">
    <citation type="journal article" date="2024" name="BMC Genomics">
        <title>De novo assembly and annotation of Popillia japonica's genome with initial clues to its potential as an invasive pest.</title>
        <authorList>
            <person name="Cucini C."/>
            <person name="Boschi S."/>
            <person name="Funari R."/>
            <person name="Cardaioli E."/>
            <person name="Iannotti N."/>
            <person name="Marturano G."/>
            <person name="Paoli F."/>
            <person name="Bruttini M."/>
            <person name="Carapelli A."/>
            <person name="Frati F."/>
            <person name="Nardi F."/>
        </authorList>
    </citation>
    <scope>NUCLEOTIDE SEQUENCE [LARGE SCALE GENOMIC DNA]</scope>
    <source>
        <strain evidence="1">DMR45628</strain>
    </source>
</reference>
<dbReference type="EMBL" id="JASPKY010000114">
    <property type="protein sequence ID" value="KAK9736413.1"/>
    <property type="molecule type" value="Genomic_DNA"/>
</dbReference>
<proteinExistence type="predicted"/>
<dbReference type="InterPro" id="IPR043502">
    <property type="entry name" value="DNA/RNA_pol_sf"/>
</dbReference>
<protein>
    <submittedName>
        <fullName evidence="1">Reverse transcriptase (RNA-dependent DNA polymerase)</fullName>
    </submittedName>
</protein>
<comment type="caution">
    <text evidence="1">The sequence shown here is derived from an EMBL/GenBank/DDBJ whole genome shotgun (WGS) entry which is preliminary data.</text>
</comment>
<keyword evidence="1" id="KW-0808">Transferase</keyword>
<keyword evidence="1" id="KW-0695">RNA-directed DNA polymerase</keyword>
<sequence>MVLAYEPKKAKTTNVTMKIITTEDIPIYHHPRRLPFIEREIVDKQVQEWINDGIIESCTSQYASQVVIVKKKDGSHRGGDSEEKRWIPQTMHRLQEIE</sequence>